<name>A0A8S2EZN2_9BILA</name>
<proteinExistence type="predicted"/>
<evidence type="ECO:0000313" key="2">
    <source>
        <dbReference type="EMBL" id="CAF4086639.1"/>
    </source>
</evidence>
<evidence type="ECO:0000313" key="1">
    <source>
        <dbReference type="EMBL" id="CAF1281783.1"/>
    </source>
</evidence>
<dbReference type="Proteomes" id="UP000682733">
    <property type="component" value="Unassembled WGS sequence"/>
</dbReference>
<dbReference type="EMBL" id="CAJOBA010039973">
    <property type="protein sequence ID" value="CAF4086639.1"/>
    <property type="molecule type" value="Genomic_DNA"/>
</dbReference>
<protein>
    <submittedName>
        <fullName evidence="1">Uncharacterized protein</fullName>
    </submittedName>
</protein>
<dbReference type="EMBL" id="CAJNOK010018408">
    <property type="protein sequence ID" value="CAF1281783.1"/>
    <property type="molecule type" value="Genomic_DNA"/>
</dbReference>
<evidence type="ECO:0000313" key="3">
    <source>
        <dbReference type="Proteomes" id="UP000677228"/>
    </source>
</evidence>
<gene>
    <name evidence="1" type="ORF">OVA965_LOCUS27672</name>
    <name evidence="2" type="ORF">TMI583_LOCUS28423</name>
</gene>
<organism evidence="1 3">
    <name type="scientific">Didymodactylos carnosus</name>
    <dbReference type="NCBI Taxonomy" id="1234261"/>
    <lineage>
        <taxon>Eukaryota</taxon>
        <taxon>Metazoa</taxon>
        <taxon>Spiralia</taxon>
        <taxon>Gnathifera</taxon>
        <taxon>Rotifera</taxon>
        <taxon>Eurotatoria</taxon>
        <taxon>Bdelloidea</taxon>
        <taxon>Philodinida</taxon>
        <taxon>Philodinidae</taxon>
        <taxon>Didymodactylos</taxon>
    </lineage>
</organism>
<accession>A0A8S2EZN2</accession>
<reference evidence="1" key="1">
    <citation type="submission" date="2021-02" db="EMBL/GenBank/DDBJ databases">
        <authorList>
            <person name="Nowell W R."/>
        </authorList>
    </citation>
    <scope>NUCLEOTIDE SEQUENCE</scope>
</reference>
<dbReference type="Proteomes" id="UP000677228">
    <property type="component" value="Unassembled WGS sequence"/>
</dbReference>
<feature type="non-terminal residue" evidence="1">
    <location>
        <position position="1"/>
    </location>
</feature>
<comment type="caution">
    <text evidence="1">The sequence shown here is derived from an EMBL/GenBank/DDBJ whole genome shotgun (WGS) entry which is preliminary data.</text>
</comment>
<dbReference type="AlphaFoldDB" id="A0A8S2EZN2"/>
<sequence length="73" mass="8793">YPTEDRQPTLPTTLECHFVHPHVTQITADLYLMKNIIPFEEQKNNEFVESDARLRTIKRHLNRQEENNKFRSI</sequence>